<dbReference type="OrthoDB" id="2110130at2759"/>
<keyword evidence="1" id="KW-0677">Repeat</keyword>
<dbReference type="InterPro" id="IPR027417">
    <property type="entry name" value="P-loop_NTPase"/>
</dbReference>
<dbReference type="AlphaFoldDB" id="A0A8H5B3J9"/>
<comment type="caution">
    <text evidence="2">The sequence shown here is derived from an EMBL/GenBank/DDBJ whole genome shotgun (WGS) entry which is preliminary data.</text>
</comment>
<dbReference type="Proteomes" id="UP000567179">
    <property type="component" value="Unassembled WGS sequence"/>
</dbReference>
<proteinExistence type="predicted"/>
<accession>A0A8H5B3J9</accession>
<gene>
    <name evidence="2" type="ORF">D9619_006909</name>
</gene>
<keyword evidence="3" id="KW-1185">Reference proteome</keyword>
<evidence type="ECO:0000313" key="2">
    <source>
        <dbReference type="EMBL" id="KAF5316056.1"/>
    </source>
</evidence>
<protein>
    <submittedName>
        <fullName evidence="2">Uncharacterized protein</fullName>
    </submittedName>
</protein>
<dbReference type="PANTHER" id="PTHR19211:SF15">
    <property type="entry name" value="ATP-BINDING CASSETTE SUB-FAMILY F MEMBER 2"/>
    <property type="match status" value="1"/>
</dbReference>
<name>A0A8H5B3J9_9AGAR</name>
<evidence type="ECO:0000256" key="1">
    <source>
        <dbReference type="ARBA" id="ARBA00022737"/>
    </source>
</evidence>
<evidence type="ECO:0000313" key="3">
    <source>
        <dbReference type="Proteomes" id="UP000567179"/>
    </source>
</evidence>
<dbReference type="InterPro" id="IPR050611">
    <property type="entry name" value="ABCF"/>
</dbReference>
<dbReference type="GO" id="GO:0005524">
    <property type="term" value="F:ATP binding"/>
    <property type="evidence" value="ECO:0007669"/>
    <property type="project" value="TreeGrafter"/>
</dbReference>
<dbReference type="Gene3D" id="3.40.50.300">
    <property type="entry name" value="P-loop containing nucleotide triphosphate hydrolases"/>
    <property type="match status" value="1"/>
</dbReference>
<sequence>MHSSVPPMPRSVTSIMLDYDDLSSMRGSSPLSELLDDDEDDELEGLGFFLLVETNNVAELRIRNPGQPPFLYPPRLPHPSYLAYLGRFSLFCSHQIAPIKQLSDRPRNCVVFAQLAMEHLCILLLDKPTNHLDMESIDTLAKAIGEFEGGVITVSYDFCLILQVAQDLWEVANKTIISLTKRDINIVNYKKNLAKQSMAATEKGSCFSKMALKKTAVAVYCRRRRCWINKALKDILVTGFKYLDGQFIAS</sequence>
<organism evidence="2 3">
    <name type="scientific">Psilocybe cf. subviscida</name>
    <dbReference type="NCBI Taxonomy" id="2480587"/>
    <lineage>
        <taxon>Eukaryota</taxon>
        <taxon>Fungi</taxon>
        <taxon>Dikarya</taxon>
        <taxon>Basidiomycota</taxon>
        <taxon>Agaricomycotina</taxon>
        <taxon>Agaricomycetes</taxon>
        <taxon>Agaricomycetidae</taxon>
        <taxon>Agaricales</taxon>
        <taxon>Agaricineae</taxon>
        <taxon>Strophariaceae</taxon>
        <taxon>Psilocybe</taxon>
    </lineage>
</organism>
<dbReference type="SUPFAM" id="SSF52540">
    <property type="entry name" value="P-loop containing nucleoside triphosphate hydrolases"/>
    <property type="match status" value="1"/>
</dbReference>
<dbReference type="PANTHER" id="PTHR19211">
    <property type="entry name" value="ATP-BINDING TRANSPORT PROTEIN-RELATED"/>
    <property type="match status" value="1"/>
</dbReference>
<dbReference type="EMBL" id="JAACJJ010000042">
    <property type="protein sequence ID" value="KAF5316056.1"/>
    <property type="molecule type" value="Genomic_DNA"/>
</dbReference>
<reference evidence="2 3" key="1">
    <citation type="journal article" date="2020" name="ISME J.">
        <title>Uncovering the hidden diversity of litter-decomposition mechanisms in mushroom-forming fungi.</title>
        <authorList>
            <person name="Floudas D."/>
            <person name="Bentzer J."/>
            <person name="Ahren D."/>
            <person name="Johansson T."/>
            <person name="Persson P."/>
            <person name="Tunlid A."/>
        </authorList>
    </citation>
    <scope>NUCLEOTIDE SEQUENCE [LARGE SCALE GENOMIC DNA]</scope>
    <source>
        <strain evidence="2 3">CBS 101986</strain>
    </source>
</reference>